<evidence type="ECO:0000313" key="1">
    <source>
        <dbReference type="EMBL" id="KAK9136226.1"/>
    </source>
</evidence>
<gene>
    <name evidence="1" type="ORF">Syun_015556</name>
</gene>
<sequence>MKVCKIINDGTHHVHGCENPTTDLIILNLTTIPQPCPNFKANLLKKSTKNIDPSYRI</sequence>
<proteinExistence type="predicted"/>
<keyword evidence="2" id="KW-1185">Reference proteome</keyword>
<organism evidence="1 2">
    <name type="scientific">Stephania yunnanensis</name>
    <dbReference type="NCBI Taxonomy" id="152371"/>
    <lineage>
        <taxon>Eukaryota</taxon>
        <taxon>Viridiplantae</taxon>
        <taxon>Streptophyta</taxon>
        <taxon>Embryophyta</taxon>
        <taxon>Tracheophyta</taxon>
        <taxon>Spermatophyta</taxon>
        <taxon>Magnoliopsida</taxon>
        <taxon>Ranunculales</taxon>
        <taxon>Menispermaceae</taxon>
        <taxon>Menispermoideae</taxon>
        <taxon>Cissampelideae</taxon>
        <taxon>Stephania</taxon>
    </lineage>
</organism>
<dbReference type="EMBL" id="JBBNAF010000006">
    <property type="protein sequence ID" value="KAK9136226.1"/>
    <property type="molecule type" value="Genomic_DNA"/>
</dbReference>
<dbReference type="Proteomes" id="UP001420932">
    <property type="component" value="Unassembled WGS sequence"/>
</dbReference>
<protein>
    <submittedName>
        <fullName evidence="1">Uncharacterized protein</fullName>
    </submittedName>
</protein>
<dbReference type="AlphaFoldDB" id="A0AAP0PCX8"/>
<name>A0AAP0PCX8_9MAGN</name>
<reference evidence="1 2" key="1">
    <citation type="submission" date="2024-01" db="EMBL/GenBank/DDBJ databases">
        <title>Genome assemblies of Stephania.</title>
        <authorList>
            <person name="Yang L."/>
        </authorList>
    </citation>
    <scope>NUCLEOTIDE SEQUENCE [LARGE SCALE GENOMIC DNA]</scope>
    <source>
        <strain evidence="1">YNDBR</strain>
        <tissue evidence="1">Leaf</tissue>
    </source>
</reference>
<accession>A0AAP0PCX8</accession>
<comment type="caution">
    <text evidence="1">The sequence shown here is derived from an EMBL/GenBank/DDBJ whole genome shotgun (WGS) entry which is preliminary data.</text>
</comment>
<evidence type="ECO:0000313" key="2">
    <source>
        <dbReference type="Proteomes" id="UP001420932"/>
    </source>
</evidence>